<dbReference type="Pfam" id="PF12971">
    <property type="entry name" value="NAGLU_N"/>
    <property type="match status" value="1"/>
</dbReference>
<dbReference type="InterPro" id="IPR007781">
    <property type="entry name" value="NAGLU"/>
</dbReference>
<dbReference type="Gene3D" id="3.30.379.10">
    <property type="entry name" value="Chitobiase/beta-hexosaminidase domain 2-like"/>
    <property type="match status" value="1"/>
</dbReference>
<keyword evidence="6" id="KW-1185">Reference proteome</keyword>
<accession>A0A543NHA9</accession>
<dbReference type="Gene3D" id="3.20.20.80">
    <property type="entry name" value="Glycosidases"/>
    <property type="match status" value="1"/>
</dbReference>
<dbReference type="InterPro" id="IPR024240">
    <property type="entry name" value="NAGLU_N"/>
</dbReference>
<evidence type="ECO:0000259" key="4">
    <source>
        <dbReference type="Pfam" id="PF12972"/>
    </source>
</evidence>
<dbReference type="Pfam" id="PF05089">
    <property type="entry name" value="NAGLU"/>
    <property type="match status" value="1"/>
</dbReference>
<evidence type="ECO:0000256" key="1">
    <source>
        <dbReference type="ARBA" id="ARBA00022801"/>
    </source>
</evidence>
<evidence type="ECO:0000259" key="3">
    <source>
        <dbReference type="Pfam" id="PF12971"/>
    </source>
</evidence>
<protein>
    <submittedName>
        <fullName evidence="5">Alpha-N-acetylglucosaminidase</fullName>
    </submittedName>
</protein>
<dbReference type="EMBL" id="VFQC01000001">
    <property type="protein sequence ID" value="TQN31211.1"/>
    <property type="molecule type" value="Genomic_DNA"/>
</dbReference>
<keyword evidence="1" id="KW-0378">Hydrolase</keyword>
<evidence type="ECO:0000313" key="6">
    <source>
        <dbReference type="Proteomes" id="UP000317422"/>
    </source>
</evidence>
<dbReference type="PANTHER" id="PTHR12872">
    <property type="entry name" value="ALPHA-N-ACETYLGLUCOSAMINIDASE"/>
    <property type="match status" value="1"/>
</dbReference>
<feature type="domain" description="Alpha-N-acetylglucosaminidase C-terminal" evidence="4">
    <location>
        <begin position="443"/>
        <end position="712"/>
    </location>
</feature>
<dbReference type="InterPro" id="IPR029018">
    <property type="entry name" value="Hex-like_dom2"/>
</dbReference>
<dbReference type="AlphaFoldDB" id="A0A543NHA9"/>
<evidence type="ECO:0000259" key="2">
    <source>
        <dbReference type="Pfam" id="PF05089"/>
    </source>
</evidence>
<dbReference type="InterPro" id="IPR024733">
    <property type="entry name" value="NAGLU_tim-barrel"/>
</dbReference>
<dbReference type="Gene3D" id="1.20.120.670">
    <property type="entry name" value="N-acetyl-b-d-glucoasminidase"/>
    <property type="match status" value="1"/>
</dbReference>
<sequence>MVPVPRDSRTAAPHEGSGAHGLLRRVLGERCADFTPVTIPAQDGRDVFEVESTRSGVVLRGSSPVAQASALRWYLTRVCESDVSWDTHTVALPARLPGVGRCRRVTPFRHRYCFNFCTFSYSMAFWGWPEWEREIDRMALHGVTMPLAVTGQEAVWQQVCRRLGMEDAETRVFLGGSAYLPFTWMGCTEGWGGPLPQSWIDARAELGRRIVERERELGMTPVLQAFAGHVPARLDRGERMRWFDFTTRMLDPRDPQFQRIGGMFLTEQVSRFGTDHWYAADPFIEMTPSSGEPRELARVARAVHEPMVAADPQAVWVMQGWPFAYRDDFWRPERVRCFLGAVPDRHMLVLDLWGEQRPLWRETAAFHGKPWVWCMVHNFGGRPGMHGKLPRVASELDDARQHPGRGDVHGAGLAMEASGTDPVVYAHWADEVWRERSADVRRWVGEYAARRYGRRDERVERAWRLLLDTVYSVWHTSGPPVSVVASRPTVEAGLDVAAPLRPDSGAPAWNPAALARAWRLLLEAAPAEADAPGSAYGRDLVDVGQQVLARAGREIHRRAVATFRARDGQAARAHFAEFLELVNDLETLLTTREEYALDPWLDAARAWGRTEEERNVHEWNARRIVTVWGPRESRLQDYAGRHWSGLVGGYYLPRWRLWTTFLGHALARGGTPDAEGFDRALGEWEERWCSSRERYSPLSRPATVATSRRLFARYADMCE</sequence>
<dbReference type="RefSeq" id="WP_141922456.1">
    <property type="nucleotide sequence ID" value="NZ_VFQC01000001.1"/>
</dbReference>
<organism evidence="5 6">
    <name type="scientific">Haloactinospora alba</name>
    <dbReference type="NCBI Taxonomy" id="405555"/>
    <lineage>
        <taxon>Bacteria</taxon>
        <taxon>Bacillati</taxon>
        <taxon>Actinomycetota</taxon>
        <taxon>Actinomycetes</taxon>
        <taxon>Streptosporangiales</taxon>
        <taxon>Nocardiopsidaceae</taxon>
        <taxon>Haloactinospora</taxon>
    </lineage>
</organism>
<name>A0A543NHA9_9ACTN</name>
<feature type="domain" description="Alpha-N-acetylglucosaminidase N-terminal" evidence="3">
    <location>
        <begin position="18"/>
        <end position="97"/>
    </location>
</feature>
<gene>
    <name evidence="5" type="ORF">FHX37_1106</name>
</gene>
<comment type="caution">
    <text evidence="5">The sequence shown here is derived from an EMBL/GenBank/DDBJ whole genome shotgun (WGS) entry which is preliminary data.</text>
</comment>
<dbReference type="InterPro" id="IPR024732">
    <property type="entry name" value="NAGLU_C"/>
</dbReference>
<dbReference type="Pfam" id="PF12972">
    <property type="entry name" value="NAGLU_C"/>
    <property type="match status" value="1"/>
</dbReference>
<dbReference type="GO" id="GO:0005975">
    <property type="term" value="P:carbohydrate metabolic process"/>
    <property type="evidence" value="ECO:0007669"/>
    <property type="project" value="UniProtKB-ARBA"/>
</dbReference>
<reference evidence="5 6" key="1">
    <citation type="submission" date="2019-06" db="EMBL/GenBank/DDBJ databases">
        <title>Sequencing the genomes of 1000 actinobacteria strains.</title>
        <authorList>
            <person name="Klenk H.-P."/>
        </authorList>
    </citation>
    <scope>NUCLEOTIDE SEQUENCE [LARGE SCALE GENOMIC DNA]</scope>
    <source>
        <strain evidence="5 6">DSM 45015</strain>
    </source>
</reference>
<proteinExistence type="predicted"/>
<dbReference type="PANTHER" id="PTHR12872:SF1">
    <property type="entry name" value="ALPHA-N-ACETYLGLUCOSAMINIDASE"/>
    <property type="match status" value="1"/>
</dbReference>
<feature type="domain" description="Alpha-N-acetylglucosaminidase tim-barrel" evidence="2">
    <location>
        <begin position="111"/>
        <end position="434"/>
    </location>
</feature>
<dbReference type="OrthoDB" id="9807519at2"/>
<dbReference type="Proteomes" id="UP000317422">
    <property type="component" value="Unassembled WGS sequence"/>
</dbReference>
<evidence type="ECO:0000313" key="5">
    <source>
        <dbReference type="EMBL" id="TQN31211.1"/>
    </source>
</evidence>
<dbReference type="GO" id="GO:0016787">
    <property type="term" value="F:hydrolase activity"/>
    <property type="evidence" value="ECO:0007669"/>
    <property type="project" value="UniProtKB-KW"/>
</dbReference>